<dbReference type="RefSeq" id="WP_004412773.1">
    <property type="nucleotide sequence ID" value="NZ_ACZV01000004.1"/>
</dbReference>
<keyword evidence="9" id="KW-1185">Reference proteome</keyword>
<dbReference type="Proteomes" id="UP000002817">
    <property type="component" value="Unassembled WGS sequence"/>
</dbReference>
<sequence>MGKQNGQMDLNALRIFFVLYQERNMRLAAERLFSSQPAMSQHLSKLRTYFDDELFVKVPTGLEPTSFADNLYQSSYELFTQLENSIATSQAFDPSNIEHTVVLAVSPLLAPIIGHQFFKRIHELAPKLKILIHQWSKQTLDQLKSDQVQLGINYQIVSEDKQIREKRVLQDNFRCLVRKDHPHISTIITMEQAAQYPFTTIIASDWNSQLSYAEQVFAAKGFDVEVLYRSEFPASILDVVQNSDTIFPCSQLYRFTNPEVFRSIEFEGNPDVLKPSICFYHHYKNDKDPLTQWLIEVLTEVLDTP</sequence>
<dbReference type="InterPro" id="IPR005119">
    <property type="entry name" value="LysR_subst-bd"/>
</dbReference>
<dbReference type="GO" id="GO:0003677">
    <property type="term" value="F:DNA binding"/>
    <property type="evidence" value="ECO:0007669"/>
    <property type="project" value="UniProtKB-KW"/>
</dbReference>
<proteinExistence type="inferred from homology"/>
<dbReference type="AlphaFoldDB" id="C9QF24"/>
<evidence type="ECO:0000313" key="9">
    <source>
        <dbReference type="Proteomes" id="UP000003515"/>
    </source>
</evidence>
<evidence type="ECO:0000259" key="5">
    <source>
        <dbReference type="PROSITE" id="PS50931"/>
    </source>
</evidence>
<name>C9QF24_VIBOR</name>
<accession>C9QF24</accession>
<comment type="similarity">
    <text evidence="1">Belongs to the LysR transcriptional regulatory family.</text>
</comment>
<evidence type="ECO:0000256" key="2">
    <source>
        <dbReference type="ARBA" id="ARBA00023015"/>
    </source>
</evidence>
<gene>
    <name evidence="6" type="ORF">VIA_001894</name>
    <name evidence="7" type="ORF">VIOR3934_21211</name>
</gene>
<reference evidence="7 8" key="3">
    <citation type="journal article" date="2012" name="Int. J. Syst. Evol. Microbiol.">
        <title>Vibrio caribbeanicus sp. nov., isolated from the marine sponge Scleritoderma cyanea.</title>
        <authorList>
            <person name="Hoffmann M."/>
            <person name="Monday S.R."/>
            <person name="Allard M.W."/>
            <person name="Strain E.A."/>
            <person name="Whittaker P."/>
            <person name="Naum M."/>
            <person name="McCarthy P.J."/>
            <person name="Lopez J.V."/>
            <person name="Fischer M."/>
            <person name="Brown E.W."/>
        </authorList>
    </citation>
    <scope>NUCLEOTIDE SEQUENCE [LARGE SCALE GENOMIC DNA]</scope>
    <source>
        <strain evidence="7">CIP 102891</strain>
        <strain evidence="8">CIP 102891 / ATCC 33934</strain>
    </source>
</reference>
<dbReference type="InterPro" id="IPR050389">
    <property type="entry name" value="LysR-type_TF"/>
</dbReference>
<dbReference type="EMBL" id="ACZV01000004">
    <property type="protein sequence ID" value="EEX94734.1"/>
    <property type="molecule type" value="Genomic_DNA"/>
</dbReference>
<evidence type="ECO:0000313" key="7">
    <source>
        <dbReference type="EMBL" id="EGU51433.1"/>
    </source>
</evidence>
<dbReference type="Gene3D" id="3.40.190.10">
    <property type="entry name" value="Periplasmic binding protein-like II"/>
    <property type="match status" value="2"/>
</dbReference>
<dbReference type="InterPro" id="IPR000847">
    <property type="entry name" value="LysR_HTH_N"/>
</dbReference>
<dbReference type="GO" id="GO:0003700">
    <property type="term" value="F:DNA-binding transcription factor activity"/>
    <property type="evidence" value="ECO:0007669"/>
    <property type="project" value="InterPro"/>
</dbReference>
<dbReference type="Gene3D" id="1.10.10.10">
    <property type="entry name" value="Winged helix-like DNA-binding domain superfamily/Winged helix DNA-binding domain"/>
    <property type="match status" value="1"/>
</dbReference>
<dbReference type="SUPFAM" id="SSF53850">
    <property type="entry name" value="Periplasmic binding protein-like II"/>
    <property type="match status" value="1"/>
</dbReference>
<reference evidence="7" key="2">
    <citation type="submission" date="2011-08" db="EMBL/GenBank/DDBJ databases">
        <authorList>
            <person name="Hoffman M."/>
            <person name="Strain E.A."/>
            <person name="Brown E."/>
            <person name="Allard M.W."/>
        </authorList>
    </citation>
    <scope>NUCLEOTIDE SEQUENCE</scope>
    <source>
        <strain evidence="7">CIP 102891</strain>
    </source>
</reference>
<dbReference type="Pfam" id="PF03466">
    <property type="entry name" value="LysR_substrate"/>
    <property type="match status" value="1"/>
</dbReference>
<dbReference type="Pfam" id="PF00126">
    <property type="entry name" value="HTH_1"/>
    <property type="match status" value="1"/>
</dbReference>
<dbReference type="InterPro" id="IPR036388">
    <property type="entry name" value="WH-like_DNA-bd_sf"/>
</dbReference>
<dbReference type="PROSITE" id="PS50931">
    <property type="entry name" value="HTH_LYSR"/>
    <property type="match status" value="1"/>
</dbReference>
<keyword evidence="2" id="KW-0805">Transcription regulation</keyword>
<dbReference type="SUPFAM" id="SSF46785">
    <property type="entry name" value="Winged helix' DNA-binding domain"/>
    <property type="match status" value="1"/>
</dbReference>
<evidence type="ECO:0000256" key="1">
    <source>
        <dbReference type="ARBA" id="ARBA00009437"/>
    </source>
</evidence>
<dbReference type="Proteomes" id="UP000003515">
    <property type="component" value="Unassembled WGS sequence"/>
</dbReference>
<dbReference type="OrthoDB" id="6395715at2"/>
<comment type="caution">
    <text evidence="7">The sequence shown here is derived from an EMBL/GenBank/DDBJ whole genome shotgun (WGS) entry which is preliminary data.</text>
</comment>
<evidence type="ECO:0000313" key="8">
    <source>
        <dbReference type="Proteomes" id="UP000002817"/>
    </source>
</evidence>
<dbReference type="InterPro" id="IPR036390">
    <property type="entry name" value="WH_DNA-bd_sf"/>
</dbReference>
<keyword evidence="3" id="KW-0238">DNA-binding</keyword>
<evidence type="ECO:0000256" key="3">
    <source>
        <dbReference type="ARBA" id="ARBA00023125"/>
    </source>
</evidence>
<evidence type="ECO:0000313" key="6">
    <source>
        <dbReference type="EMBL" id="EEX94734.1"/>
    </source>
</evidence>
<feature type="domain" description="HTH lysR-type" evidence="5">
    <location>
        <begin position="8"/>
        <end position="65"/>
    </location>
</feature>
<dbReference type="EMBL" id="AFWH01000018">
    <property type="protein sequence ID" value="EGU51433.1"/>
    <property type="molecule type" value="Genomic_DNA"/>
</dbReference>
<dbReference type="PANTHER" id="PTHR30118:SF15">
    <property type="entry name" value="TRANSCRIPTIONAL REGULATORY PROTEIN"/>
    <property type="match status" value="1"/>
</dbReference>
<reference evidence="6 9" key="1">
    <citation type="submission" date="2009-10" db="EMBL/GenBank/DDBJ databases">
        <authorList>
            <consortium name="Los Alamos National Laboratory (LANL)"/>
            <consortium name="National Microbial Pathogen Data Resource (NMPDR)"/>
            <person name="Munk A.C."/>
            <person name="Chertkov O."/>
            <person name="Tapia R."/>
            <person name="Green L."/>
            <person name="Rogers Y."/>
            <person name="Detter J.C."/>
            <person name="Bruce D."/>
            <person name="Brettin T.S."/>
            <person name="Colwell R.R."/>
            <person name="Huq A."/>
            <person name="Grim C.J."/>
            <person name="Hasan N.A."/>
            <person name="Bartels D."/>
            <person name="Vonstein V."/>
        </authorList>
    </citation>
    <scope>NUCLEOTIDE SEQUENCE [LARGE SCALE GENOMIC DNA]</scope>
    <source>
        <strain evidence="6 9">CIP 102891</strain>
    </source>
</reference>
<dbReference type="PANTHER" id="PTHR30118">
    <property type="entry name" value="HTH-TYPE TRANSCRIPTIONAL REGULATOR LEUO-RELATED"/>
    <property type="match status" value="1"/>
</dbReference>
<keyword evidence="4" id="KW-0804">Transcription</keyword>
<dbReference type="PATRIC" id="fig|675816.5.peg.1604"/>
<dbReference type="STRING" id="675816.VIA_001894"/>
<protein>
    <submittedName>
        <fullName evidence="6 7">Transcriptional regulator</fullName>
    </submittedName>
</protein>
<organism evidence="7 8">
    <name type="scientific">Vibrio orientalis CIP 102891 = ATCC 33934</name>
    <dbReference type="NCBI Taxonomy" id="675816"/>
    <lineage>
        <taxon>Bacteria</taxon>
        <taxon>Pseudomonadati</taxon>
        <taxon>Pseudomonadota</taxon>
        <taxon>Gammaproteobacteria</taxon>
        <taxon>Vibrionales</taxon>
        <taxon>Vibrionaceae</taxon>
        <taxon>Vibrio</taxon>
        <taxon>Vibrio oreintalis group</taxon>
    </lineage>
</organism>
<dbReference type="eggNOG" id="COG0583">
    <property type="taxonomic scope" value="Bacteria"/>
</dbReference>
<evidence type="ECO:0000256" key="4">
    <source>
        <dbReference type="ARBA" id="ARBA00023163"/>
    </source>
</evidence>